<accession>H8Z650</accession>
<reference evidence="1 2" key="2">
    <citation type="submission" date="2011-11" db="EMBL/GenBank/DDBJ databases">
        <authorList>
            <consortium name="US DOE Joint Genome Institute"/>
            <person name="Lucas S."/>
            <person name="Han J."/>
            <person name="Lapidus A."/>
            <person name="Cheng J.-F."/>
            <person name="Goodwin L."/>
            <person name="Pitluck S."/>
            <person name="Peters L."/>
            <person name="Ovchinnikova G."/>
            <person name="Zhang X."/>
            <person name="Detter J.C."/>
            <person name="Han C."/>
            <person name="Tapia R."/>
            <person name="Land M."/>
            <person name="Hauser L."/>
            <person name="Kyrpides N."/>
            <person name="Ivanova N."/>
            <person name="Pagani I."/>
            <person name="Vogl K."/>
            <person name="Liu Z."/>
            <person name="Overmann J."/>
            <person name="Frigaard N.-U."/>
            <person name="Bryant D."/>
            <person name="Woyke T."/>
        </authorList>
    </citation>
    <scope>NUCLEOTIDE SEQUENCE [LARGE SCALE GENOMIC DNA]</scope>
    <source>
        <strain evidence="1 2">970</strain>
    </source>
</reference>
<proteinExistence type="predicted"/>
<evidence type="ECO:0000313" key="1">
    <source>
        <dbReference type="EMBL" id="EIC19617.1"/>
    </source>
</evidence>
<dbReference type="HOGENOM" id="CLU_2686657_0_0_6"/>
<dbReference type="OrthoDB" id="5775602at2"/>
<reference evidence="2" key="1">
    <citation type="submission" date="2011-06" db="EMBL/GenBank/DDBJ databases">
        <authorList>
            <consortium name="US DOE Joint Genome Institute (JGI-PGF)"/>
            <person name="Lucas S."/>
            <person name="Han J."/>
            <person name="Lapidus A."/>
            <person name="Cheng J.-F."/>
            <person name="Goodwin L."/>
            <person name="Pitluck S."/>
            <person name="Peters L."/>
            <person name="Land M.L."/>
            <person name="Hauser L."/>
            <person name="Vogl K."/>
            <person name="Liu Z."/>
            <person name="Overmann J."/>
            <person name="Frigaard N.-U."/>
            <person name="Bryant D.A."/>
            <person name="Woyke T.J."/>
        </authorList>
    </citation>
    <scope>NUCLEOTIDE SEQUENCE [LARGE SCALE GENOMIC DNA]</scope>
    <source>
        <strain evidence="2">970</strain>
    </source>
</reference>
<organism evidence="1 2">
    <name type="scientific">Thiorhodovibrio frisius</name>
    <dbReference type="NCBI Taxonomy" id="631362"/>
    <lineage>
        <taxon>Bacteria</taxon>
        <taxon>Pseudomonadati</taxon>
        <taxon>Pseudomonadota</taxon>
        <taxon>Gammaproteobacteria</taxon>
        <taxon>Chromatiales</taxon>
        <taxon>Chromatiaceae</taxon>
        <taxon>Thiorhodovibrio</taxon>
    </lineage>
</organism>
<name>H8Z650_9GAMM</name>
<dbReference type="Proteomes" id="UP000002964">
    <property type="component" value="Unassembled WGS sequence"/>
</dbReference>
<gene>
    <name evidence="1" type="ORF">Thi970DRAFT_03203</name>
</gene>
<sequence>MPLTMTRHAVLPAGGPNPSALSNEIFGALRLQGRHHPLPLHLACFHAYASTRQLPFTPQGLIPGSRLTITRAGL</sequence>
<protein>
    <submittedName>
        <fullName evidence="1">Uncharacterized protein</fullName>
    </submittedName>
</protein>
<evidence type="ECO:0000313" key="2">
    <source>
        <dbReference type="Proteomes" id="UP000002964"/>
    </source>
</evidence>
<dbReference type="AlphaFoldDB" id="H8Z650"/>
<dbReference type="EMBL" id="JH603170">
    <property type="protein sequence ID" value="EIC19617.1"/>
    <property type="molecule type" value="Genomic_DNA"/>
</dbReference>
<dbReference type="eggNOG" id="ENOG502ZQTZ">
    <property type="taxonomic scope" value="Bacteria"/>
</dbReference>
<keyword evidence="2" id="KW-1185">Reference proteome</keyword>